<sequence length="344" mass="39034">METKKIDYQRVFQEIKHRRKLYAIIIPIVFVLSCLYIVCVPRVYAAEAVVVPEEESAGSGGGSALSSLASTFGLDLSSMQSADAITPLLYPELMDDNGFVSKLFHIKITNKDHSISTDYYTYLKKHQKVAWWTACMGWIKKKLTSKKQDQSTDGKFNPYNLSKDDSNIVEQIKESIKFTTDKKTGAITISAKAQDPYVCKILVDSVRQHLQVFITDYRTNKARNDVKYYQKLTSEAKASYEKARQLYGSYSDSNMDVVLESIRAKQNDLENDMQLKYNNYSTLSTQLQLAKAKVQERTPAFSLIKGAVVPLRPESPKRMIFVLLMAFLAFAGTTIYVLRDIVLD</sequence>
<evidence type="ECO:0000313" key="3">
    <source>
        <dbReference type="Proteomes" id="UP000286113"/>
    </source>
</evidence>
<gene>
    <name evidence="2" type="ORF">DWX90_08095</name>
</gene>
<dbReference type="GO" id="GO:0005886">
    <property type="term" value="C:plasma membrane"/>
    <property type="evidence" value="ECO:0007669"/>
    <property type="project" value="TreeGrafter"/>
</dbReference>
<keyword evidence="1" id="KW-0812">Transmembrane</keyword>
<dbReference type="AlphaFoldDB" id="A0AA92TLP4"/>
<dbReference type="GO" id="GO:0004713">
    <property type="term" value="F:protein tyrosine kinase activity"/>
    <property type="evidence" value="ECO:0007669"/>
    <property type="project" value="TreeGrafter"/>
</dbReference>
<name>A0AA92TLP4_9BACT</name>
<dbReference type="PROSITE" id="PS51257">
    <property type="entry name" value="PROKAR_LIPOPROTEIN"/>
    <property type="match status" value="1"/>
</dbReference>
<evidence type="ECO:0000313" key="2">
    <source>
        <dbReference type="EMBL" id="RGS47057.1"/>
    </source>
</evidence>
<dbReference type="InterPro" id="IPR050445">
    <property type="entry name" value="Bact_polysacc_biosynth/exp"/>
</dbReference>
<dbReference type="PANTHER" id="PTHR32309">
    <property type="entry name" value="TYROSINE-PROTEIN KINASE"/>
    <property type="match status" value="1"/>
</dbReference>
<feature type="transmembrane region" description="Helical" evidence="1">
    <location>
        <begin position="319"/>
        <end position="338"/>
    </location>
</feature>
<dbReference type="Proteomes" id="UP000286113">
    <property type="component" value="Unassembled WGS sequence"/>
</dbReference>
<organism evidence="2 3">
    <name type="scientific">Segatella copri</name>
    <dbReference type="NCBI Taxonomy" id="165179"/>
    <lineage>
        <taxon>Bacteria</taxon>
        <taxon>Pseudomonadati</taxon>
        <taxon>Bacteroidota</taxon>
        <taxon>Bacteroidia</taxon>
        <taxon>Bacteroidales</taxon>
        <taxon>Prevotellaceae</taxon>
        <taxon>Segatella</taxon>
    </lineage>
</organism>
<accession>A0AA92TLP4</accession>
<reference evidence="2 3" key="1">
    <citation type="submission" date="2018-08" db="EMBL/GenBank/DDBJ databases">
        <title>A genome reference for cultivated species of the human gut microbiota.</title>
        <authorList>
            <person name="Zou Y."/>
            <person name="Xue W."/>
            <person name="Luo G."/>
        </authorList>
    </citation>
    <scope>NUCLEOTIDE SEQUENCE [LARGE SCALE GENOMIC DNA]</scope>
    <source>
        <strain evidence="2 3">AF22-1</strain>
    </source>
</reference>
<comment type="caution">
    <text evidence="2">The sequence shown here is derived from an EMBL/GenBank/DDBJ whole genome shotgun (WGS) entry which is preliminary data.</text>
</comment>
<evidence type="ECO:0000256" key="1">
    <source>
        <dbReference type="SAM" id="Phobius"/>
    </source>
</evidence>
<keyword evidence="1" id="KW-1133">Transmembrane helix</keyword>
<protein>
    <submittedName>
        <fullName evidence="2">Chain-length determining protein</fullName>
    </submittedName>
</protein>
<dbReference type="EMBL" id="QRVN01000014">
    <property type="protein sequence ID" value="RGS47057.1"/>
    <property type="molecule type" value="Genomic_DNA"/>
</dbReference>
<proteinExistence type="predicted"/>
<keyword evidence="1" id="KW-0472">Membrane</keyword>
<feature type="transmembrane region" description="Helical" evidence="1">
    <location>
        <begin position="21"/>
        <end position="38"/>
    </location>
</feature>
<dbReference type="PANTHER" id="PTHR32309:SF13">
    <property type="entry name" value="FERRIC ENTEROBACTIN TRANSPORT PROTEIN FEPE"/>
    <property type="match status" value="1"/>
</dbReference>